<feature type="compositionally biased region" description="Basic and acidic residues" evidence="3">
    <location>
        <begin position="36"/>
        <end position="68"/>
    </location>
</feature>
<keyword evidence="2" id="KW-0539">Nucleus</keyword>
<evidence type="ECO:0000256" key="3">
    <source>
        <dbReference type="SAM" id="MobiDB-lite"/>
    </source>
</evidence>
<feature type="compositionally biased region" description="Acidic residues" evidence="3">
    <location>
        <begin position="229"/>
        <end position="238"/>
    </location>
</feature>
<feature type="compositionally biased region" description="Basic and acidic residues" evidence="3">
    <location>
        <begin position="138"/>
        <end position="166"/>
    </location>
</feature>
<evidence type="ECO:0000313" key="5">
    <source>
        <dbReference type="EMBL" id="ABO98637.1"/>
    </source>
</evidence>
<keyword evidence="6" id="KW-1185">Reference proteome</keyword>
<dbReference type="RefSeq" id="XP_001420344.1">
    <property type="nucleotide sequence ID" value="XM_001420307.1"/>
</dbReference>
<dbReference type="Pfam" id="PF10187">
    <property type="entry name" value="FAM192A_Fyv6_N"/>
    <property type="match status" value="1"/>
</dbReference>
<dbReference type="OrthoDB" id="75807at2759"/>
<feature type="region of interest" description="Disordered" evidence="3">
    <location>
        <begin position="130"/>
        <end position="238"/>
    </location>
</feature>
<reference evidence="5 6" key="1">
    <citation type="journal article" date="2007" name="Proc. Natl. Acad. Sci. U.S.A.">
        <title>The tiny eukaryote Ostreococcus provides genomic insights into the paradox of plankton speciation.</title>
        <authorList>
            <person name="Palenik B."/>
            <person name="Grimwood J."/>
            <person name="Aerts A."/>
            <person name="Rouze P."/>
            <person name="Salamov A."/>
            <person name="Putnam N."/>
            <person name="Dupont C."/>
            <person name="Jorgensen R."/>
            <person name="Derelle E."/>
            <person name="Rombauts S."/>
            <person name="Zhou K."/>
            <person name="Otillar R."/>
            <person name="Merchant S.S."/>
            <person name="Podell S."/>
            <person name="Gaasterland T."/>
            <person name="Napoli C."/>
            <person name="Gendler K."/>
            <person name="Manuell A."/>
            <person name="Tai V."/>
            <person name="Vallon O."/>
            <person name="Piganeau G."/>
            <person name="Jancek S."/>
            <person name="Heijde M."/>
            <person name="Jabbari K."/>
            <person name="Bowler C."/>
            <person name="Lohr M."/>
            <person name="Robbens S."/>
            <person name="Werner G."/>
            <person name="Dubchak I."/>
            <person name="Pazour G.J."/>
            <person name="Ren Q."/>
            <person name="Paulsen I."/>
            <person name="Delwiche C."/>
            <person name="Schmutz J."/>
            <person name="Rokhsar D."/>
            <person name="Van de Peer Y."/>
            <person name="Moreau H."/>
            <person name="Grigoriev I.V."/>
        </authorList>
    </citation>
    <scope>NUCLEOTIDE SEQUENCE [LARGE SCALE GENOMIC DNA]</scope>
    <source>
        <strain evidence="5 6">CCE9901</strain>
    </source>
</reference>
<feature type="compositionally biased region" description="Low complexity" evidence="3">
    <location>
        <begin position="171"/>
        <end position="189"/>
    </location>
</feature>
<evidence type="ECO:0000313" key="6">
    <source>
        <dbReference type="Proteomes" id="UP000001568"/>
    </source>
</evidence>
<feature type="compositionally biased region" description="Basic and acidic residues" evidence="3">
    <location>
        <begin position="100"/>
        <end position="109"/>
    </location>
</feature>
<dbReference type="Proteomes" id="UP000001568">
    <property type="component" value="Chromosome 11"/>
</dbReference>
<feature type="domain" description="FAM192A/Fyv6 N-terminal" evidence="4">
    <location>
        <begin position="58"/>
        <end position="159"/>
    </location>
</feature>
<dbReference type="GeneID" id="5004397"/>
<dbReference type="AlphaFoldDB" id="A4S4X4"/>
<dbReference type="STRING" id="436017.A4S4X4"/>
<dbReference type="KEGG" id="olu:OSTLU_26562"/>
<proteinExistence type="predicted"/>
<evidence type="ECO:0000256" key="2">
    <source>
        <dbReference type="ARBA" id="ARBA00023242"/>
    </source>
</evidence>
<dbReference type="Gramene" id="ABO98637">
    <property type="protein sequence ID" value="ABO98637"/>
    <property type="gene ID" value="OSTLU_26562"/>
</dbReference>
<dbReference type="PANTHER" id="PTHR13495">
    <property type="entry name" value="NEFA-INTERACTING NUCLEAR PROTEIN NIP30"/>
    <property type="match status" value="1"/>
</dbReference>
<comment type="subcellular location">
    <subcellularLocation>
        <location evidence="1">Nucleus</location>
    </subcellularLocation>
</comment>
<evidence type="ECO:0000259" key="4">
    <source>
        <dbReference type="Pfam" id="PF10187"/>
    </source>
</evidence>
<gene>
    <name evidence="5" type="ORF">OSTLU_26562</name>
</gene>
<evidence type="ECO:0000256" key="1">
    <source>
        <dbReference type="ARBA" id="ARBA00004123"/>
    </source>
</evidence>
<dbReference type="OMA" id="GWKTMKQ"/>
<dbReference type="EMBL" id="CP000591">
    <property type="protein sequence ID" value="ABO98637.1"/>
    <property type="molecule type" value="Genomic_DNA"/>
</dbReference>
<feature type="region of interest" description="Disordered" evidence="3">
    <location>
        <begin position="27"/>
        <end position="109"/>
    </location>
</feature>
<dbReference type="PANTHER" id="PTHR13495:SF0">
    <property type="entry name" value="PSME3-INTERACTING PROTEIN"/>
    <property type="match status" value="1"/>
</dbReference>
<accession>A4S4X4</accession>
<protein>
    <recommendedName>
        <fullName evidence="4">FAM192A/Fyv6 N-terminal domain-containing protein</fullName>
    </recommendedName>
</protein>
<dbReference type="HOGENOM" id="CLU_1236505_0_0_1"/>
<dbReference type="InterPro" id="IPR019331">
    <property type="entry name" value="FAM192A/Fyv6_N"/>
</dbReference>
<sequence length="238" mass="25677">MAPGVEMVRVERAERAYDREKALGRDAASVFPSLARDGDGAADGDARKDDDDATRKKFVTESELERLRALGGSDGGDASGASDARNDDANAGKPLYQILAERREEKDREFQEQWASMKVGKNKPLDEEEVEFLDEIESERRAAETKRKREEDGELEAFKRAQRGDDQGGMTTTKGDGETATTSAPAAVVARKRPSAGVRAKPKTAIASETKETDDASEGLGGLLGDYGSDSDDDIADS</sequence>
<dbReference type="InterPro" id="IPR039845">
    <property type="entry name" value="FAM192A"/>
</dbReference>
<organism evidence="5 6">
    <name type="scientific">Ostreococcus lucimarinus (strain CCE9901)</name>
    <dbReference type="NCBI Taxonomy" id="436017"/>
    <lineage>
        <taxon>Eukaryota</taxon>
        <taxon>Viridiplantae</taxon>
        <taxon>Chlorophyta</taxon>
        <taxon>Mamiellophyceae</taxon>
        <taxon>Mamiellales</taxon>
        <taxon>Bathycoccaceae</taxon>
        <taxon>Ostreococcus</taxon>
    </lineage>
</organism>
<dbReference type="GO" id="GO:0005634">
    <property type="term" value="C:nucleus"/>
    <property type="evidence" value="ECO:0007669"/>
    <property type="project" value="UniProtKB-SubCell"/>
</dbReference>
<name>A4S4X4_OSTLU</name>